<evidence type="ECO:0000256" key="1">
    <source>
        <dbReference type="ARBA" id="ARBA00010692"/>
    </source>
</evidence>
<dbReference type="EMBL" id="PVZS01000012">
    <property type="protein sequence ID" value="PSC04694.1"/>
    <property type="molecule type" value="Genomic_DNA"/>
</dbReference>
<organism evidence="4 5">
    <name type="scientific">Alsobacter soli</name>
    <dbReference type="NCBI Taxonomy" id="2109933"/>
    <lineage>
        <taxon>Bacteria</taxon>
        <taxon>Pseudomonadati</taxon>
        <taxon>Pseudomonadota</taxon>
        <taxon>Alphaproteobacteria</taxon>
        <taxon>Hyphomicrobiales</taxon>
        <taxon>Alsobacteraceae</taxon>
        <taxon>Alsobacter</taxon>
    </lineage>
</organism>
<dbReference type="PIRSF" id="PIRSF016661">
    <property type="entry name" value="BioY"/>
    <property type="match status" value="1"/>
</dbReference>
<keyword evidence="2 3" id="KW-0472">Membrane</keyword>
<dbReference type="RefSeq" id="WP_106337438.1">
    <property type="nucleotide sequence ID" value="NZ_PVZS01000012.1"/>
</dbReference>
<comment type="similarity">
    <text evidence="1 2">Belongs to the BioY family.</text>
</comment>
<accession>A0A2T1HSS1</accession>
<keyword evidence="5" id="KW-1185">Reference proteome</keyword>
<evidence type="ECO:0000256" key="3">
    <source>
        <dbReference type="SAM" id="Phobius"/>
    </source>
</evidence>
<dbReference type="OrthoDB" id="9803495at2"/>
<keyword evidence="3" id="KW-1133">Transmembrane helix</keyword>
<comment type="subcellular location">
    <subcellularLocation>
        <location evidence="2">Cell membrane</location>
        <topology evidence="2">Multi-pass membrane protein</topology>
    </subcellularLocation>
</comment>
<keyword evidence="3" id="KW-0812">Transmembrane</keyword>
<dbReference type="Gene3D" id="1.10.1760.20">
    <property type="match status" value="1"/>
</dbReference>
<evidence type="ECO:0000256" key="2">
    <source>
        <dbReference type="PIRNR" id="PIRNR016661"/>
    </source>
</evidence>
<evidence type="ECO:0000313" key="4">
    <source>
        <dbReference type="EMBL" id="PSC04694.1"/>
    </source>
</evidence>
<keyword evidence="2" id="KW-0813">Transport</keyword>
<dbReference type="Proteomes" id="UP000239772">
    <property type="component" value="Unassembled WGS sequence"/>
</dbReference>
<sequence>MAAQSLPTTLASAFWPARADAAGFARSVFLALVGTALLTLSAKIKVPFYPVPMTMQTLVVLVLGAAYGSRLAAATVVAYLLEGALGLPVFADTPERGVGLAYMMGPTGGYLLGFIAGAWLVGYLAERGFGRSLVGMGVAMTLGHAAIFAFGFGWLAMATSAHVAWTAGVVPFFAATALKTALGTALVPALWTFADKRRG</sequence>
<name>A0A2T1HSS1_9HYPH</name>
<feature type="transmembrane region" description="Helical" evidence="3">
    <location>
        <begin position="101"/>
        <end position="121"/>
    </location>
</feature>
<dbReference type="Pfam" id="PF02632">
    <property type="entry name" value="BioY"/>
    <property type="match status" value="1"/>
</dbReference>
<feature type="transmembrane region" description="Helical" evidence="3">
    <location>
        <begin position="58"/>
        <end position="81"/>
    </location>
</feature>
<comment type="caution">
    <text evidence="4">The sequence shown here is derived from an EMBL/GenBank/DDBJ whole genome shotgun (WGS) entry which is preliminary data.</text>
</comment>
<dbReference type="GO" id="GO:0005886">
    <property type="term" value="C:plasma membrane"/>
    <property type="evidence" value="ECO:0007669"/>
    <property type="project" value="UniProtKB-SubCell"/>
</dbReference>
<proteinExistence type="inferred from homology"/>
<reference evidence="5" key="1">
    <citation type="submission" date="2018-03" db="EMBL/GenBank/DDBJ databases">
        <authorList>
            <person name="Sun L."/>
            <person name="Liu H."/>
            <person name="Chen W."/>
            <person name="Huang K."/>
            <person name="Liu W."/>
            <person name="Gao X."/>
        </authorList>
    </citation>
    <scope>NUCLEOTIDE SEQUENCE [LARGE SCALE GENOMIC DNA]</scope>
    <source>
        <strain evidence="5">SH9</strain>
    </source>
</reference>
<gene>
    <name evidence="4" type="ORF">SLNSH_13075</name>
</gene>
<protein>
    <recommendedName>
        <fullName evidence="2">Biotin transporter</fullName>
    </recommendedName>
</protein>
<dbReference type="AlphaFoldDB" id="A0A2T1HSS1"/>
<dbReference type="PANTHER" id="PTHR34295">
    <property type="entry name" value="BIOTIN TRANSPORTER BIOY"/>
    <property type="match status" value="1"/>
</dbReference>
<dbReference type="PANTHER" id="PTHR34295:SF1">
    <property type="entry name" value="BIOTIN TRANSPORTER BIOY"/>
    <property type="match status" value="1"/>
</dbReference>
<evidence type="ECO:0000313" key="5">
    <source>
        <dbReference type="Proteomes" id="UP000239772"/>
    </source>
</evidence>
<dbReference type="InterPro" id="IPR003784">
    <property type="entry name" value="BioY"/>
</dbReference>
<dbReference type="GO" id="GO:0015225">
    <property type="term" value="F:biotin transmembrane transporter activity"/>
    <property type="evidence" value="ECO:0007669"/>
    <property type="project" value="UniProtKB-UniRule"/>
</dbReference>
<keyword evidence="2" id="KW-1003">Cell membrane</keyword>
<feature type="transmembrane region" description="Helical" evidence="3">
    <location>
        <begin position="133"/>
        <end position="157"/>
    </location>
</feature>
<feature type="transmembrane region" description="Helical" evidence="3">
    <location>
        <begin position="29"/>
        <end position="46"/>
    </location>
</feature>
<feature type="transmembrane region" description="Helical" evidence="3">
    <location>
        <begin position="169"/>
        <end position="194"/>
    </location>
</feature>